<feature type="transmembrane region" description="Helical" evidence="1">
    <location>
        <begin position="213"/>
        <end position="233"/>
    </location>
</feature>
<organism evidence="2 3">
    <name type="scientific">Rhodococcoides kyotonense</name>
    <dbReference type="NCBI Taxonomy" id="398843"/>
    <lineage>
        <taxon>Bacteria</taxon>
        <taxon>Bacillati</taxon>
        <taxon>Actinomycetota</taxon>
        <taxon>Actinomycetes</taxon>
        <taxon>Mycobacteriales</taxon>
        <taxon>Nocardiaceae</taxon>
        <taxon>Rhodococcoides</taxon>
    </lineage>
</organism>
<keyword evidence="1" id="KW-1133">Transmembrane helix</keyword>
<dbReference type="STRING" id="398843.A3K89_00970"/>
<accession>A0A239KY74</accession>
<dbReference type="OrthoDB" id="9811293at2"/>
<dbReference type="InterPro" id="IPR007354">
    <property type="entry name" value="CruF-like"/>
</dbReference>
<gene>
    <name evidence="2" type="ORF">SAMN05421642_111151</name>
</gene>
<feature type="transmembrane region" description="Helical" evidence="1">
    <location>
        <begin position="55"/>
        <end position="80"/>
    </location>
</feature>
<feature type="transmembrane region" description="Helical" evidence="1">
    <location>
        <begin position="239"/>
        <end position="262"/>
    </location>
</feature>
<keyword evidence="3" id="KW-1185">Reference proteome</keyword>
<dbReference type="AlphaFoldDB" id="A0A239KY74"/>
<dbReference type="PANTHER" id="PTHR39419">
    <property type="entry name" value="SLL0814 PROTEIN"/>
    <property type="match status" value="1"/>
</dbReference>
<dbReference type="Proteomes" id="UP000198327">
    <property type="component" value="Unassembled WGS sequence"/>
</dbReference>
<dbReference type="RefSeq" id="WP_089249035.1">
    <property type="nucleotide sequence ID" value="NZ_FZOW01000011.1"/>
</dbReference>
<proteinExistence type="predicted"/>
<feature type="transmembrane region" description="Helical" evidence="1">
    <location>
        <begin position="30"/>
        <end position="48"/>
    </location>
</feature>
<evidence type="ECO:0000256" key="1">
    <source>
        <dbReference type="SAM" id="Phobius"/>
    </source>
</evidence>
<reference evidence="3" key="1">
    <citation type="submission" date="2017-06" db="EMBL/GenBank/DDBJ databases">
        <authorList>
            <person name="Varghese N."/>
            <person name="Submissions S."/>
        </authorList>
    </citation>
    <scope>NUCLEOTIDE SEQUENCE [LARGE SCALE GENOMIC DNA]</scope>
    <source>
        <strain evidence="3">JCM 23211</strain>
    </source>
</reference>
<evidence type="ECO:0000313" key="3">
    <source>
        <dbReference type="Proteomes" id="UP000198327"/>
    </source>
</evidence>
<keyword evidence="1" id="KW-0472">Membrane</keyword>
<dbReference type="EMBL" id="FZOW01000011">
    <property type="protein sequence ID" value="SNT22449.1"/>
    <property type="molecule type" value="Genomic_DNA"/>
</dbReference>
<feature type="transmembrane region" description="Helical" evidence="1">
    <location>
        <begin position="100"/>
        <end position="120"/>
    </location>
</feature>
<feature type="transmembrane region" description="Helical" evidence="1">
    <location>
        <begin position="132"/>
        <end position="149"/>
    </location>
</feature>
<keyword evidence="1" id="KW-0812">Transmembrane</keyword>
<feature type="transmembrane region" description="Helical" evidence="1">
    <location>
        <begin position="179"/>
        <end position="201"/>
    </location>
</feature>
<name>A0A239KY74_9NOCA</name>
<sequence>MKRLVWVLVAAALSAQITYPLVSGTARDVVTVAVVGFLAAAVLTHAAVTRGVAWASVLFVTTAGIGILAEIVGTATGFPFGSYFYATDRLGPDILGVPAVVPLAWTAGFYPIRCAVTYVLERSSLSPGRQRRHRIVATALGMVGWDLYLDTQMVTDGQWTWTSDIAGLPGIPSIPVSNYLGWFVTALVMAVVVDLVGDRVAGRRPVTSPMSDAAPLVLFLWTWLGSALAHSVFLDGDELRFSAVYGFCAMSIVGVPFVVTWLRETRRATVVAP</sequence>
<dbReference type="Pfam" id="PF04240">
    <property type="entry name" value="Caroten_synth"/>
    <property type="match status" value="1"/>
</dbReference>
<evidence type="ECO:0000313" key="2">
    <source>
        <dbReference type="EMBL" id="SNT22449.1"/>
    </source>
</evidence>
<dbReference type="PANTHER" id="PTHR39419:SF1">
    <property type="entry name" value="SLL0814 PROTEIN"/>
    <property type="match status" value="1"/>
</dbReference>
<protein>
    <submittedName>
        <fullName evidence="2">Putative membrane protein</fullName>
    </submittedName>
</protein>